<dbReference type="Proteomes" id="UP001347796">
    <property type="component" value="Unassembled WGS sequence"/>
</dbReference>
<protein>
    <submittedName>
        <fullName evidence="2">Uncharacterized protein</fullName>
    </submittedName>
</protein>
<proteinExistence type="predicted"/>
<evidence type="ECO:0000256" key="1">
    <source>
        <dbReference type="SAM" id="Coils"/>
    </source>
</evidence>
<name>A0AAN8G1P0_PATCE</name>
<dbReference type="AlphaFoldDB" id="A0AAN8G1P0"/>
<keyword evidence="3" id="KW-1185">Reference proteome</keyword>
<dbReference type="EMBL" id="JAZGQO010000015">
    <property type="protein sequence ID" value="KAK6168687.1"/>
    <property type="molecule type" value="Genomic_DNA"/>
</dbReference>
<keyword evidence="1" id="KW-0175">Coiled coil</keyword>
<accession>A0AAN8G1P0</accession>
<reference evidence="2 3" key="1">
    <citation type="submission" date="2024-01" db="EMBL/GenBank/DDBJ databases">
        <title>The genome of the rayed Mediterranean limpet Patella caerulea (Linnaeus, 1758).</title>
        <authorList>
            <person name="Anh-Thu Weber A."/>
            <person name="Halstead-Nussloch G."/>
        </authorList>
    </citation>
    <scope>NUCLEOTIDE SEQUENCE [LARGE SCALE GENOMIC DNA]</scope>
    <source>
        <strain evidence="2">AATW-2023a</strain>
        <tissue evidence="2">Whole specimen</tissue>
    </source>
</reference>
<gene>
    <name evidence="2" type="ORF">SNE40_019877</name>
</gene>
<evidence type="ECO:0000313" key="2">
    <source>
        <dbReference type="EMBL" id="KAK6168687.1"/>
    </source>
</evidence>
<organism evidence="2 3">
    <name type="scientific">Patella caerulea</name>
    <name type="common">Rayed Mediterranean limpet</name>
    <dbReference type="NCBI Taxonomy" id="87958"/>
    <lineage>
        <taxon>Eukaryota</taxon>
        <taxon>Metazoa</taxon>
        <taxon>Spiralia</taxon>
        <taxon>Lophotrochozoa</taxon>
        <taxon>Mollusca</taxon>
        <taxon>Gastropoda</taxon>
        <taxon>Patellogastropoda</taxon>
        <taxon>Patelloidea</taxon>
        <taxon>Patellidae</taxon>
        <taxon>Patella</taxon>
    </lineage>
</organism>
<sequence>MPEVNVPFPKEFPAPMSTIEEYPQDDFAQSENLPPLDIQAEVDSQAATTRVPLSEKEKKLNRLSYLMSVKQRTVAQLNSEISDLQTKLKDRGERKVHYQKKYVSLREASKNKTIENLRAKVKILQNQKKTYVSQTDKKLGKKNSDIAAFQERIAQLERDLASMSQRARREQRLKSYYKTLPSVAKVWKSRTGREISKLNNYIKVLEDRLLQTENNGQTLIDTKGEDGTFSDDVRLAVIELLGLEVAVHKVSPVIQAVAKHVFKHKFKPCDLPGRMTVLRISDEGQYLTKCLYADKLHACSHFGENKDGTRRKKVNTRRQH</sequence>
<evidence type="ECO:0000313" key="3">
    <source>
        <dbReference type="Proteomes" id="UP001347796"/>
    </source>
</evidence>
<comment type="caution">
    <text evidence="2">The sequence shown here is derived from an EMBL/GenBank/DDBJ whole genome shotgun (WGS) entry which is preliminary data.</text>
</comment>
<feature type="coiled-coil region" evidence="1">
    <location>
        <begin position="67"/>
        <end position="215"/>
    </location>
</feature>